<proteinExistence type="predicted"/>
<name>A0AAE9XJD9_9LACT</name>
<evidence type="ECO:0000313" key="1">
    <source>
        <dbReference type="EMBL" id="WCG38704.1"/>
    </source>
</evidence>
<protein>
    <submittedName>
        <fullName evidence="1">Minor capsid protein</fullName>
    </submittedName>
</protein>
<gene>
    <name evidence="1" type="ORF">PML80_03575</name>
</gene>
<sequence length="128" mass="14740">MDSLYDHIAAEMPFLKLGYLGLEESLVMYPLPGSQTIVQFQDGSSDERLLYEIAYKSKSQQKIVDTMWQLTELLSHTDSLDGQGNTFQFIRLQVTNLPFLNNLDQQGYYTYLLDFSVEATILEKENVK</sequence>
<accession>A0AAE9XJD9</accession>
<dbReference type="Proteomes" id="UP001179483">
    <property type="component" value="Chromosome"/>
</dbReference>
<evidence type="ECO:0000313" key="2">
    <source>
        <dbReference type="Proteomes" id="UP001179483"/>
    </source>
</evidence>
<reference evidence="1" key="1">
    <citation type="submission" date="2023-01" db="EMBL/GenBank/DDBJ databases">
        <title>Oxazolidinone resistance genes in florfenicol resistant enterococci from beef cattle and veal calves at slaughter.</title>
        <authorList>
            <person name="Biggel M."/>
        </authorList>
    </citation>
    <scope>NUCLEOTIDE SEQUENCE</scope>
    <source>
        <strain evidence="1">K79-1</strain>
    </source>
</reference>
<dbReference type="RefSeq" id="WP_271736769.1">
    <property type="nucleotide sequence ID" value="NZ_CP116590.1"/>
</dbReference>
<dbReference type="Pfam" id="PF12691">
    <property type="entry name" value="Phage_tail_terminator_6"/>
    <property type="match status" value="1"/>
</dbReference>
<organism evidence="1 2">
    <name type="scientific">Aerococcus urinaeequi</name>
    <dbReference type="NCBI Taxonomy" id="51665"/>
    <lineage>
        <taxon>Bacteria</taxon>
        <taxon>Bacillati</taxon>
        <taxon>Bacillota</taxon>
        <taxon>Bacilli</taxon>
        <taxon>Lactobacillales</taxon>
        <taxon>Aerococcaceae</taxon>
        <taxon>Aerococcus</taxon>
    </lineage>
</organism>
<dbReference type="EMBL" id="CP116590">
    <property type="protein sequence ID" value="WCG38704.1"/>
    <property type="molecule type" value="Genomic_DNA"/>
</dbReference>
<dbReference type="AlphaFoldDB" id="A0AAE9XJD9"/>
<dbReference type="InterPro" id="IPR024411">
    <property type="entry name" value="Tail_terminator_phage"/>
</dbReference>